<evidence type="ECO:0000313" key="2">
    <source>
        <dbReference type="EMBL" id="KAG5570760.1"/>
    </source>
</evidence>
<feature type="region of interest" description="Disordered" evidence="1">
    <location>
        <begin position="77"/>
        <end position="100"/>
    </location>
</feature>
<dbReference type="EMBL" id="JACXVP010000012">
    <property type="protein sequence ID" value="KAG5570760.1"/>
    <property type="molecule type" value="Genomic_DNA"/>
</dbReference>
<evidence type="ECO:0000256" key="1">
    <source>
        <dbReference type="SAM" id="MobiDB-lite"/>
    </source>
</evidence>
<comment type="caution">
    <text evidence="2">The sequence shown here is derived from an EMBL/GenBank/DDBJ whole genome shotgun (WGS) entry which is preliminary data.</text>
</comment>
<dbReference type="PANTHER" id="PTHR34427:SF10">
    <property type="entry name" value="DUF4283 DOMAIN-CONTAINING PROTEIN"/>
    <property type="match status" value="1"/>
</dbReference>
<dbReference type="PANTHER" id="PTHR34427">
    <property type="entry name" value="DUF4283 DOMAIN PROTEIN"/>
    <property type="match status" value="1"/>
</dbReference>
<dbReference type="OrthoDB" id="1729074at2759"/>
<evidence type="ECO:0000313" key="3">
    <source>
        <dbReference type="Proteomes" id="UP000824120"/>
    </source>
</evidence>
<protein>
    <submittedName>
        <fullName evidence="2">Uncharacterized protein</fullName>
    </submittedName>
</protein>
<gene>
    <name evidence="2" type="ORF">H5410_060526</name>
</gene>
<proteinExistence type="predicted"/>
<organism evidence="2 3">
    <name type="scientific">Solanum commersonii</name>
    <name type="common">Commerson's wild potato</name>
    <name type="synonym">Commerson's nightshade</name>
    <dbReference type="NCBI Taxonomy" id="4109"/>
    <lineage>
        <taxon>Eukaryota</taxon>
        <taxon>Viridiplantae</taxon>
        <taxon>Streptophyta</taxon>
        <taxon>Embryophyta</taxon>
        <taxon>Tracheophyta</taxon>
        <taxon>Spermatophyta</taxon>
        <taxon>Magnoliopsida</taxon>
        <taxon>eudicotyledons</taxon>
        <taxon>Gunneridae</taxon>
        <taxon>Pentapetalae</taxon>
        <taxon>asterids</taxon>
        <taxon>lamiids</taxon>
        <taxon>Solanales</taxon>
        <taxon>Solanaceae</taxon>
        <taxon>Solanoideae</taxon>
        <taxon>Solaneae</taxon>
        <taxon>Solanum</taxon>
    </lineage>
</organism>
<reference evidence="2 3" key="1">
    <citation type="submission" date="2020-09" db="EMBL/GenBank/DDBJ databases">
        <title>De no assembly of potato wild relative species, Solanum commersonii.</title>
        <authorList>
            <person name="Cho K."/>
        </authorList>
    </citation>
    <scope>NUCLEOTIDE SEQUENCE [LARGE SCALE GENOMIC DNA]</scope>
    <source>
        <strain evidence="2">LZ3.2</strain>
        <tissue evidence="2">Leaf</tissue>
    </source>
</reference>
<accession>A0A9J5W6A8</accession>
<keyword evidence="3" id="KW-1185">Reference proteome</keyword>
<sequence>MLLKNHMRWAHIKVKGPLKEIPCFVEVADDDIVFSLPIWVEALARYRKESIRIITEKQREERLMQCMESQIGHGEKNIVGSSSMEIQPWEKEGTQESNPK</sequence>
<name>A0A9J5W6A8_SOLCO</name>
<dbReference type="AlphaFoldDB" id="A0A9J5W6A8"/>
<feature type="compositionally biased region" description="Basic and acidic residues" evidence="1">
    <location>
        <begin position="88"/>
        <end position="100"/>
    </location>
</feature>
<dbReference type="Proteomes" id="UP000824120">
    <property type="component" value="Chromosome 12"/>
</dbReference>